<name>A0A4Z2EYD5_9TELE</name>
<reference evidence="2 3" key="1">
    <citation type="submission" date="2019-03" db="EMBL/GenBank/DDBJ databases">
        <title>First draft genome of Liparis tanakae, snailfish: a comprehensive survey of snailfish specific genes.</title>
        <authorList>
            <person name="Kim W."/>
            <person name="Song I."/>
            <person name="Jeong J.-H."/>
            <person name="Kim D."/>
            <person name="Kim S."/>
            <person name="Ryu S."/>
            <person name="Song J.Y."/>
            <person name="Lee S.K."/>
        </authorList>
    </citation>
    <scope>NUCLEOTIDE SEQUENCE [LARGE SCALE GENOMIC DNA]</scope>
    <source>
        <tissue evidence="2">Muscle</tissue>
    </source>
</reference>
<protein>
    <submittedName>
        <fullName evidence="2">Uncharacterized protein</fullName>
    </submittedName>
</protein>
<proteinExistence type="predicted"/>
<gene>
    <name evidence="2" type="ORF">EYF80_056237</name>
</gene>
<feature type="region of interest" description="Disordered" evidence="1">
    <location>
        <begin position="36"/>
        <end position="77"/>
    </location>
</feature>
<evidence type="ECO:0000313" key="2">
    <source>
        <dbReference type="EMBL" id="TNN33601.1"/>
    </source>
</evidence>
<sequence length="77" mass="8874">MVSVVIIDPSGGGRAKKREEVERHRHPNQMFLYLRPRGYAHPGPRRADAALDKDVERVRRDVGRRERFDSHPTEAAT</sequence>
<feature type="compositionally biased region" description="Basic and acidic residues" evidence="1">
    <location>
        <begin position="45"/>
        <end position="77"/>
    </location>
</feature>
<evidence type="ECO:0000313" key="3">
    <source>
        <dbReference type="Proteomes" id="UP000314294"/>
    </source>
</evidence>
<evidence type="ECO:0000256" key="1">
    <source>
        <dbReference type="SAM" id="MobiDB-lite"/>
    </source>
</evidence>
<accession>A0A4Z2EYD5</accession>
<dbReference type="AlphaFoldDB" id="A0A4Z2EYD5"/>
<organism evidence="2 3">
    <name type="scientific">Liparis tanakae</name>
    <name type="common">Tanaka's snailfish</name>
    <dbReference type="NCBI Taxonomy" id="230148"/>
    <lineage>
        <taxon>Eukaryota</taxon>
        <taxon>Metazoa</taxon>
        <taxon>Chordata</taxon>
        <taxon>Craniata</taxon>
        <taxon>Vertebrata</taxon>
        <taxon>Euteleostomi</taxon>
        <taxon>Actinopterygii</taxon>
        <taxon>Neopterygii</taxon>
        <taxon>Teleostei</taxon>
        <taxon>Neoteleostei</taxon>
        <taxon>Acanthomorphata</taxon>
        <taxon>Eupercaria</taxon>
        <taxon>Perciformes</taxon>
        <taxon>Cottioidei</taxon>
        <taxon>Cottales</taxon>
        <taxon>Liparidae</taxon>
        <taxon>Liparis</taxon>
    </lineage>
</organism>
<keyword evidence="3" id="KW-1185">Reference proteome</keyword>
<feature type="region of interest" description="Disordered" evidence="1">
    <location>
        <begin position="1"/>
        <end position="21"/>
    </location>
</feature>
<comment type="caution">
    <text evidence="2">The sequence shown here is derived from an EMBL/GenBank/DDBJ whole genome shotgun (WGS) entry which is preliminary data.</text>
</comment>
<dbReference type="EMBL" id="SRLO01002187">
    <property type="protein sequence ID" value="TNN33601.1"/>
    <property type="molecule type" value="Genomic_DNA"/>
</dbReference>
<dbReference type="Proteomes" id="UP000314294">
    <property type="component" value="Unassembled WGS sequence"/>
</dbReference>